<protein>
    <submittedName>
        <fullName evidence="2">Uncharacterized protein</fullName>
    </submittedName>
</protein>
<feature type="region of interest" description="Disordered" evidence="1">
    <location>
        <begin position="1"/>
        <end position="21"/>
    </location>
</feature>
<gene>
    <name evidence="2" type="ORF">A8L59_07690</name>
</gene>
<accession>A0AAC9BR86</accession>
<reference evidence="2 3" key="1">
    <citation type="submission" date="2016-05" db="EMBL/GenBank/DDBJ databases">
        <authorList>
            <person name="Wang S."/>
            <person name="Zhu B."/>
        </authorList>
    </citation>
    <scope>NUCLEOTIDE SEQUENCE [LARGE SCALE GENOMIC DNA]</scope>
    <source>
        <strain evidence="2 3">CRS05-R5</strain>
    </source>
</reference>
<dbReference type="Proteomes" id="UP000078142">
    <property type="component" value="Chromosome"/>
</dbReference>
<proteinExistence type="predicted"/>
<dbReference type="RefSeq" id="WP_064586589.1">
    <property type="nucleotide sequence ID" value="NZ_CP015852.1"/>
</dbReference>
<organism evidence="2 3">
    <name type="scientific">Pseudomonas koreensis</name>
    <dbReference type="NCBI Taxonomy" id="198620"/>
    <lineage>
        <taxon>Bacteria</taxon>
        <taxon>Pseudomonadati</taxon>
        <taxon>Pseudomonadota</taxon>
        <taxon>Gammaproteobacteria</taxon>
        <taxon>Pseudomonadales</taxon>
        <taxon>Pseudomonadaceae</taxon>
        <taxon>Pseudomonas</taxon>
    </lineage>
</organism>
<sequence length="80" mass="8444">MKGTFNRYDSKTGKGTITPDADPVAQGFSLGAAAAGVMFAQDYPFSIPLAEAGRVKIKKGKAVEFDKPSKADGEATNLKY</sequence>
<dbReference type="AlphaFoldDB" id="A0AAC9BR86"/>
<dbReference type="EMBL" id="CP015852">
    <property type="protein sequence ID" value="ANH97286.1"/>
    <property type="molecule type" value="Genomic_DNA"/>
</dbReference>
<dbReference type="GeneID" id="93488251"/>
<name>A0AAC9BR86_9PSED</name>
<evidence type="ECO:0000313" key="2">
    <source>
        <dbReference type="EMBL" id="ANH97286.1"/>
    </source>
</evidence>
<evidence type="ECO:0000256" key="1">
    <source>
        <dbReference type="SAM" id="MobiDB-lite"/>
    </source>
</evidence>
<evidence type="ECO:0000313" key="3">
    <source>
        <dbReference type="Proteomes" id="UP000078142"/>
    </source>
</evidence>